<evidence type="ECO:0000259" key="5">
    <source>
        <dbReference type="Pfam" id="PF04542"/>
    </source>
</evidence>
<organism evidence="7 8">
    <name type="scientific">Achromobacter veterisilvae</name>
    <dbReference type="NCBI Taxonomy" id="2069367"/>
    <lineage>
        <taxon>Bacteria</taxon>
        <taxon>Pseudomonadati</taxon>
        <taxon>Pseudomonadota</taxon>
        <taxon>Betaproteobacteria</taxon>
        <taxon>Burkholderiales</taxon>
        <taxon>Alcaligenaceae</taxon>
        <taxon>Achromobacter</taxon>
    </lineage>
</organism>
<dbReference type="InterPro" id="IPR013324">
    <property type="entry name" value="RNA_pol_sigma_r3/r4-like"/>
</dbReference>
<reference evidence="7 8" key="1">
    <citation type="submission" date="2018-07" db="EMBL/GenBank/DDBJ databases">
        <authorList>
            <person name="Peeters C."/>
        </authorList>
    </citation>
    <scope>NUCLEOTIDE SEQUENCE [LARGE SCALE GENOMIC DNA]</scope>
    <source>
        <strain evidence="7 8">LMG 30378</strain>
    </source>
</reference>
<evidence type="ECO:0000256" key="4">
    <source>
        <dbReference type="ARBA" id="ARBA00023163"/>
    </source>
</evidence>
<name>A0A446C7L8_9BURK</name>
<dbReference type="Gene3D" id="1.10.10.10">
    <property type="entry name" value="Winged helix-like DNA-binding domain superfamily/Winged helix DNA-binding domain"/>
    <property type="match status" value="1"/>
</dbReference>
<evidence type="ECO:0000313" key="7">
    <source>
        <dbReference type="EMBL" id="SSW63888.1"/>
    </source>
</evidence>
<protein>
    <submittedName>
        <fullName evidence="7">Putative RNA polymerase sigma factor FecI</fullName>
    </submittedName>
</protein>
<evidence type="ECO:0000259" key="6">
    <source>
        <dbReference type="Pfam" id="PF08281"/>
    </source>
</evidence>
<evidence type="ECO:0000256" key="2">
    <source>
        <dbReference type="ARBA" id="ARBA00023015"/>
    </source>
</evidence>
<evidence type="ECO:0000256" key="1">
    <source>
        <dbReference type="ARBA" id="ARBA00010641"/>
    </source>
</evidence>
<dbReference type="Pfam" id="PF08281">
    <property type="entry name" value="Sigma70_r4_2"/>
    <property type="match status" value="1"/>
</dbReference>
<dbReference type="RefSeq" id="WP_129239457.1">
    <property type="nucleotide sequence ID" value="NZ_UFQC01000003.1"/>
</dbReference>
<comment type="similarity">
    <text evidence="1">Belongs to the sigma-70 factor family. ECF subfamily.</text>
</comment>
<keyword evidence="4" id="KW-0804">Transcription</keyword>
<feature type="domain" description="RNA polymerase sigma factor 70 region 4 type 2" evidence="6">
    <location>
        <begin position="114"/>
        <end position="156"/>
    </location>
</feature>
<evidence type="ECO:0000256" key="3">
    <source>
        <dbReference type="ARBA" id="ARBA00023082"/>
    </source>
</evidence>
<accession>A0A446C7L8</accession>
<sequence length="162" mass="18442">MSSLTDVFLRHYREVLGFLSMRTGSRDEAQDCAQDTWIKLAEFKDRTRPDNDRAYVFRVAANIATDWHRRRSRELSATADYAAALPAAHEADTLDVAAANQTLRRLEAVLLAQPRRSLDVFVLHRHEGLTYRAIAERYAISVSAVEKHMMRILLACDQALTP</sequence>
<keyword evidence="3" id="KW-0731">Sigma factor</keyword>
<gene>
    <name evidence="7" type="primary">fecI_5</name>
    <name evidence="7" type="ORF">AVE30378_00780</name>
</gene>
<dbReference type="NCBIfam" id="TIGR02937">
    <property type="entry name" value="sigma70-ECF"/>
    <property type="match status" value="1"/>
</dbReference>
<dbReference type="InterPro" id="IPR039425">
    <property type="entry name" value="RNA_pol_sigma-70-like"/>
</dbReference>
<dbReference type="PANTHER" id="PTHR43133">
    <property type="entry name" value="RNA POLYMERASE ECF-TYPE SIGMA FACTO"/>
    <property type="match status" value="1"/>
</dbReference>
<dbReference type="InterPro" id="IPR013325">
    <property type="entry name" value="RNA_pol_sigma_r2"/>
</dbReference>
<dbReference type="InterPro" id="IPR013249">
    <property type="entry name" value="RNA_pol_sigma70_r4_t2"/>
</dbReference>
<dbReference type="Gene3D" id="1.10.1740.10">
    <property type="match status" value="1"/>
</dbReference>
<keyword evidence="2" id="KW-0805">Transcription regulation</keyword>
<dbReference type="SUPFAM" id="SSF88946">
    <property type="entry name" value="Sigma2 domain of RNA polymerase sigma factors"/>
    <property type="match status" value="1"/>
</dbReference>
<dbReference type="InterPro" id="IPR036388">
    <property type="entry name" value="WH-like_DNA-bd_sf"/>
</dbReference>
<dbReference type="AlphaFoldDB" id="A0A446C7L8"/>
<dbReference type="InterPro" id="IPR014284">
    <property type="entry name" value="RNA_pol_sigma-70_dom"/>
</dbReference>
<dbReference type="GO" id="GO:0016987">
    <property type="term" value="F:sigma factor activity"/>
    <property type="evidence" value="ECO:0007669"/>
    <property type="project" value="UniProtKB-KW"/>
</dbReference>
<dbReference type="GO" id="GO:0006352">
    <property type="term" value="P:DNA-templated transcription initiation"/>
    <property type="evidence" value="ECO:0007669"/>
    <property type="project" value="InterPro"/>
</dbReference>
<feature type="domain" description="RNA polymerase sigma-70 region 2" evidence="5">
    <location>
        <begin position="8"/>
        <end position="73"/>
    </location>
</feature>
<evidence type="ECO:0000313" key="8">
    <source>
        <dbReference type="Proteomes" id="UP000289465"/>
    </source>
</evidence>
<dbReference type="EMBL" id="UFQC01000003">
    <property type="protein sequence ID" value="SSW63888.1"/>
    <property type="molecule type" value="Genomic_DNA"/>
</dbReference>
<proteinExistence type="inferred from homology"/>
<dbReference type="OrthoDB" id="8847602at2"/>
<dbReference type="SUPFAM" id="SSF88659">
    <property type="entry name" value="Sigma3 and sigma4 domains of RNA polymerase sigma factors"/>
    <property type="match status" value="1"/>
</dbReference>
<dbReference type="InterPro" id="IPR007627">
    <property type="entry name" value="RNA_pol_sigma70_r2"/>
</dbReference>
<dbReference type="Proteomes" id="UP000289465">
    <property type="component" value="Unassembled WGS sequence"/>
</dbReference>
<dbReference type="GO" id="GO:0003677">
    <property type="term" value="F:DNA binding"/>
    <property type="evidence" value="ECO:0007669"/>
    <property type="project" value="InterPro"/>
</dbReference>
<dbReference type="Pfam" id="PF04542">
    <property type="entry name" value="Sigma70_r2"/>
    <property type="match status" value="1"/>
</dbReference>
<dbReference type="PANTHER" id="PTHR43133:SF63">
    <property type="entry name" value="RNA POLYMERASE SIGMA FACTOR FECI-RELATED"/>
    <property type="match status" value="1"/>
</dbReference>